<feature type="transmembrane region" description="Helical" evidence="1">
    <location>
        <begin position="84"/>
        <end position="103"/>
    </location>
</feature>
<dbReference type="Proteomes" id="UP000030185">
    <property type="component" value="Unassembled WGS sequence"/>
</dbReference>
<gene>
    <name evidence="3" type="ORF">MYP_325</name>
</gene>
<dbReference type="Gene3D" id="3.40.970.30">
    <property type="entry name" value="yp_829618.1 like domains"/>
    <property type="match status" value="1"/>
</dbReference>
<keyword evidence="1" id="KW-1133">Transmembrane helix</keyword>
<evidence type="ECO:0000313" key="3">
    <source>
        <dbReference type="EMBL" id="GAL83099.1"/>
    </source>
</evidence>
<keyword evidence="4" id="KW-1185">Reference proteome</keyword>
<comment type="caution">
    <text evidence="3">The sequence shown here is derived from an EMBL/GenBank/DDBJ whole genome shotgun (WGS) entry which is preliminary data.</text>
</comment>
<dbReference type="Gene3D" id="3.40.1680.10">
    <property type="entry name" value="yp_829618.1 domain like"/>
    <property type="match status" value="1"/>
</dbReference>
<organism evidence="3 4">
    <name type="scientific">Sporocytophaga myxococcoides</name>
    <dbReference type="NCBI Taxonomy" id="153721"/>
    <lineage>
        <taxon>Bacteria</taxon>
        <taxon>Pseudomonadati</taxon>
        <taxon>Bacteroidota</taxon>
        <taxon>Cytophagia</taxon>
        <taxon>Cytophagales</taxon>
        <taxon>Cytophagaceae</taxon>
        <taxon>Sporocytophaga</taxon>
    </lineage>
</organism>
<evidence type="ECO:0000259" key="2">
    <source>
        <dbReference type="Pfam" id="PF25056"/>
    </source>
</evidence>
<dbReference type="OrthoDB" id="1358466at2"/>
<feature type="domain" description="DUF7793" evidence="2">
    <location>
        <begin position="19"/>
        <end position="133"/>
    </location>
</feature>
<sequence length="134" mass="15600">MVEKKMIKNSFFENEFAEFWIEDGILMEVFKPEVTSLTPQVAKRVIEDRLKVSNGVTMPLFVDFANLKSVDNETRRLFSSAHSLQYISASAFLMHSYVAFYGGRLYLLLDKPKVKTELFRTKSRAIEWLNAHKK</sequence>
<evidence type="ECO:0000313" key="4">
    <source>
        <dbReference type="Proteomes" id="UP000030185"/>
    </source>
</evidence>
<proteinExistence type="predicted"/>
<dbReference type="eggNOG" id="ENOG50333DR">
    <property type="taxonomic scope" value="Bacteria"/>
</dbReference>
<protein>
    <recommendedName>
        <fullName evidence="2">DUF7793 domain-containing protein</fullName>
    </recommendedName>
</protein>
<dbReference type="Pfam" id="PF25056">
    <property type="entry name" value="DUF7793"/>
    <property type="match status" value="1"/>
</dbReference>
<dbReference type="AlphaFoldDB" id="A0A098L9M5"/>
<dbReference type="InterPro" id="IPR056695">
    <property type="entry name" value="DUF7793"/>
</dbReference>
<reference evidence="3 4" key="1">
    <citation type="submission" date="2014-09" db="EMBL/GenBank/DDBJ databases">
        <title>Sporocytophaga myxococcoides PG-01 genome sequencing.</title>
        <authorList>
            <person name="Liu L."/>
            <person name="Gao P.J."/>
            <person name="Chen G.J."/>
            <person name="Wang L.S."/>
        </authorList>
    </citation>
    <scope>NUCLEOTIDE SEQUENCE [LARGE SCALE GENOMIC DNA]</scope>
    <source>
        <strain evidence="3 4">PG-01</strain>
    </source>
</reference>
<dbReference type="EMBL" id="BBLT01000001">
    <property type="protein sequence ID" value="GAL83099.1"/>
    <property type="molecule type" value="Genomic_DNA"/>
</dbReference>
<dbReference type="RefSeq" id="WP_045457506.1">
    <property type="nucleotide sequence ID" value="NZ_BBLT01000001.1"/>
</dbReference>
<keyword evidence="1" id="KW-0472">Membrane</keyword>
<evidence type="ECO:0000256" key="1">
    <source>
        <dbReference type="SAM" id="Phobius"/>
    </source>
</evidence>
<keyword evidence="1" id="KW-0812">Transmembrane</keyword>
<accession>A0A098L9M5</accession>
<name>A0A098L9M5_9BACT</name>